<dbReference type="InterPro" id="IPR027417">
    <property type="entry name" value="P-loop_NTPase"/>
</dbReference>
<evidence type="ECO:0000256" key="1">
    <source>
        <dbReference type="ARBA" id="ARBA00003706"/>
    </source>
</evidence>
<evidence type="ECO:0000313" key="13">
    <source>
        <dbReference type="Proteomes" id="UP000518752"/>
    </source>
</evidence>
<keyword evidence="5" id="KW-0347">Helicase</keyword>
<dbReference type="Gene3D" id="3.40.50.300">
    <property type="entry name" value="P-loop containing nucleotide triphosphate hydrolases"/>
    <property type="match status" value="2"/>
</dbReference>
<dbReference type="PANTHER" id="PTHR47959">
    <property type="entry name" value="ATP-DEPENDENT RNA HELICASE RHLE-RELATED"/>
    <property type="match status" value="1"/>
</dbReference>
<dbReference type="CDD" id="cd17961">
    <property type="entry name" value="DEADc_DDX56"/>
    <property type="match status" value="1"/>
</dbReference>
<keyword evidence="4" id="KW-0378">Hydrolase</keyword>
<dbReference type="InterPro" id="IPR001650">
    <property type="entry name" value="Helicase_C-like"/>
</dbReference>
<feature type="compositionally biased region" description="Polar residues" evidence="10">
    <location>
        <begin position="370"/>
        <end position="384"/>
    </location>
</feature>
<dbReference type="SUPFAM" id="SSF52540">
    <property type="entry name" value="P-loop containing nucleoside triphosphate hydrolases"/>
    <property type="match status" value="2"/>
</dbReference>
<evidence type="ECO:0000313" key="12">
    <source>
        <dbReference type="EMBL" id="KAF5371414.1"/>
    </source>
</evidence>
<evidence type="ECO:0000256" key="5">
    <source>
        <dbReference type="ARBA" id="ARBA00022806"/>
    </source>
</evidence>
<dbReference type="Pfam" id="PF00270">
    <property type="entry name" value="DEAD"/>
    <property type="match status" value="1"/>
</dbReference>
<comment type="catalytic activity">
    <reaction evidence="9">
        <text>ATP + H2O = ADP + phosphate + H(+)</text>
        <dbReference type="Rhea" id="RHEA:13065"/>
        <dbReference type="ChEBI" id="CHEBI:15377"/>
        <dbReference type="ChEBI" id="CHEBI:15378"/>
        <dbReference type="ChEBI" id="CHEBI:30616"/>
        <dbReference type="ChEBI" id="CHEBI:43474"/>
        <dbReference type="ChEBI" id="CHEBI:456216"/>
        <dbReference type="EC" id="3.6.4.13"/>
    </reaction>
</comment>
<comment type="caution">
    <text evidence="12">The sequence shown here is derived from an EMBL/GenBank/DDBJ whole genome shotgun (WGS) entry which is preliminary data.</text>
</comment>
<evidence type="ECO:0000256" key="7">
    <source>
        <dbReference type="ARBA" id="ARBA00022884"/>
    </source>
</evidence>
<evidence type="ECO:0000256" key="2">
    <source>
        <dbReference type="ARBA" id="ARBA00012552"/>
    </source>
</evidence>
<feature type="compositionally biased region" description="Basic and acidic residues" evidence="10">
    <location>
        <begin position="493"/>
        <end position="504"/>
    </location>
</feature>
<proteinExistence type="inferred from homology"/>
<dbReference type="Proteomes" id="UP000518752">
    <property type="component" value="Unassembled WGS sequence"/>
</dbReference>
<dbReference type="GO" id="GO:0016787">
    <property type="term" value="F:hydrolase activity"/>
    <property type="evidence" value="ECO:0007669"/>
    <property type="project" value="UniProtKB-KW"/>
</dbReference>
<comment type="similarity">
    <text evidence="8">Belongs to the DEAD box helicase family. DDX56/DBP9 subfamily.</text>
</comment>
<evidence type="ECO:0000256" key="4">
    <source>
        <dbReference type="ARBA" id="ARBA00022801"/>
    </source>
</evidence>
<accession>A0A8H5GUU3</accession>
<evidence type="ECO:0000256" key="3">
    <source>
        <dbReference type="ARBA" id="ARBA00022741"/>
    </source>
</evidence>
<dbReference type="Pfam" id="PF00271">
    <property type="entry name" value="Helicase_C"/>
    <property type="match status" value="1"/>
</dbReference>
<dbReference type="GO" id="GO:0003724">
    <property type="term" value="F:RNA helicase activity"/>
    <property type="evidence" value="ECO:0007669"/>
    <property type="project" value="UniProtKB-EC"/>
</dbReference>
<dbReference type="CDD" id="cd18787">
    <property type="entry name" value="SF2_C_DEAD"/>
    <property type="match status" value="1"/>
</dbReference>
<feature type="compositionally biased region" description="Basic and acidic residues" evidence="10">
    <location>
        <begin position="431"/>
        <end position="442"/>
    </location>
</feature>
<keyword evidence="6" id="KW-0067">ATP-binding</keyword>
<dbReference type="GO" id="GO:0005524">
    <property type="term" value="F:ATP binding"/>
    <property type="evidence" value="ECO:0007669"/>
    <property type="project" value="UniProtKB-KW"/>
</dbReference>
<reference evidence="12 13" key="1">
    <citation type="journal article" date="2020" name="ISME J.">
        <title>Uncovering the hidden diversity of litter-decomposition mechanisms in mushroom-forming fungi.</title>
        <authorList>
            <person name="Floudas D."/>
            <person name="Bentzer J."/>
            <person name="Ahren D."/>
            <person name="Johansson T."/>
            <person name="Persson P."/>
            <person name="Tunlid A."/>
        </authorList>
    </citation>
    <scope>NUCLEOTIDE SEQUENCE [LARGE SCALE GENOMIC DNA]</scope>
    <source>
        <strain evidence="12 13">CBS 406.79</strain>
    </source>
</reference>
<feature type="region of interest" description="Disordered" evidence="10">
    <location>
        <begin position="543"/>
        <end position="562"/>
    </location>
</feature>
<dbReference type="PROSITE" id="PS51192">
    <property type="entry name" value="HELICASE_ATP_BIND_1"/>
    <property type="match status" value="1"/>
</dbReference>
<organism evidence="12 13">
    <name type="scientific">Collybiopsis confluens</name>
    <dbReference type="NCBI Taxonomy" id="2823264"/>
    <lineage>
        <taxon>Eukaryota</taxon>
        <taxon>Fungi</taxon>
        <taxon>Dikarya</taxon>
        <taxon>Basidiomycota</taxon>
        <taxon>Agaricomycotina</taxon>
        <taxon>Agaricomycetes</taxon>
        <taxon>Agaricomycetidae</taxon>
        <taxon>Agaricales</taxon>
        <taxon>Marasmiineae</taxon>
        <taxon>Omphalotaceae</taxon>
        <taxon>Collybiopsis</taxon>
    </lineage>
</organism>
<feature type="domain" description="Helicase ATP-binding" evidence="11">
    <location>
        <begin position="37"/>
        <end position="224"/>
    </location>
</feature>
<dbReference type="InterPro" id="IPR050079">
    <property type="entry name" value="DEAD_box_RNA_helicase"/>
</dbReference>
<evidence type="ECO:0000256" key="10">
    <source>
        <dbReference type="SAM" id="MobiDB-lite"/>
    </source>
</evidence>
<name>A0A8H5GUU3_9AGAR</name>
<feature type="compositionally biased region" description="Low complexity" evidence="10">
    <location>
        <begin position="398"/>
        <end position="429"/>
    </location>
</feature>
<feature type="region of interest" description="Disordered" evidence="10">
    <location>
        <begin position="652"/>
        <end position="727"/>
    </location>
</feature>
<feature type="compositionally biased region" description="Basic residues" evidence="10">
    <location>
        <begin position="685"/>
        <end position="698"/>
    </location>
</feature>
<dbReference type="EMBL" id="JAACJN010000116">
    <property type="protein sequence ID" value="KAF5371414.1"/>
    <property type="molecule type" value="Genomic_DNA"/>
</dbReference>
<evidence type="ECO:0000256" key="9">
    <source>
        <dbReference type="ARBA" id="ARBA00047984"/>
    </source>
</evidence>
<feature type="region of interest" description="Disordered" evidence="10">
    <location>
        <begin position="493"/>
        <end position="512"/>
    </location>
</feature>
<protein>
    <recommendedName>
        <fullName evidence="2">RNA helicase</fullName>
        <ecNumber evidence="2">3.6.4.13</ecNumber>
    </recommendedName>
</protein>
<dbReference type="GO" id="GO:0003723">
    <property type="term" value="F:RNA binding"/>
    <property type="evidence" value="ECO:0007669"/>
    <property type="project" value="UniProtKB-KW"/>
</dbReference>
<comment type="function">
    <text evidence="1">ATP-binding RNA helicase involved in the biogenesis of 60S ribosomal subunits and is required for the normal formation of 25S and 5.8S rRNAs.</text>
</comment>
<dbReference type="EC" id="3.6.4.13" evidence="2"/>
<dbReference type="InterPro" id="IPR011545">
    <property type="entry name" value="DEAD/DEAH_box_helicase_dom"/>
</dbReference>
<dbReference type="SMART" id="SM00490">
    <property type="entry name" value="HELICc"/>
    <property type="match status" value="1"/>
</dbReference>
<dbReference type="InterPro" id="IPR014001">
    <property type="entry name" value="Helicase_ATP-bd"/>
</dbReference>
<dbReference type="PANTHER" id="PTHR47959:SF21">
    <property type="entry name" value="DEAD-BOX HELICASE 56"/>
    <property type="match status" value="1"/>
</dbReference>
<evidence type="ECO:0000256" key="8">
    <source>
        <dbReference type="ARBA" id="ARBA00038041"/>
    </source>
</evidence>
<dbReference type="AlphaFoldDB" id="A0A8H5GUU3"/>
<evidence type="ECO:0000259" key="11">
    <source>
        <dbReference type="PROSITE" id="PS51192"/>
    </source>
</evidence>
<feature type="compositionally biased region" description="Basic and acidic residues" evidence="10">
    <location>
        <begin position="717"/>
        <end position="727"/>
    </location>
</feature>
<keyword evidence="13" id="KW-1185">Reference proteome</keyword>
<feature type="region of interest" description="Disordered" evidence="10">
    <location>
        <begin position="340"/>
        <end position="442"/>
    </location>
</feature>
<dbReference type="OrthoDB" id="1191041at2759"/>
<feature type="region of interest" description="Disordered" evidence="10">
    <location>
        <begin position="230"/>
        <end position="249"/>
    </location>
</feature>
<keyword evidence="3" id="KW-0547">Nucleotide-binding</keyword>
<evidence type="ECO:0000256" key="6">
    <source>
        <dbReference type="ARBA" id="ARBA00022840"/>
    </source>
</evidence>
<dbReference type="GO" id="GO:0005829">
    <property type="term" value="C:cytosol"/>
    <property type="evidence" value="ECO:0007669"/>
    <property type="project" value="TreeGrafter"/>
</dbReference>
<keyword evidence="7" id="KW-0694">RNA-binding</keyword>
<feature type="compositionally biased region" description="Acidic residues" evidence="10">
    <location>
        <begin position="340"/>
        <end position="369"/>
    </location>
</feature>
<sequence length="727" mass="79769">MAPTTFSSLSHLIDTRILKSLADLGFARPTTVQAKSIPLALEGKDIVARAKTGSGKTAAYCVPALQKILTVKNTLDIQDPTRQCTRCLILVPTRELSEQVTSHIKKLSRYCDNEISVVNASASSGTKATLGLALGDDKPDIVVATPARAVALFQAKALIGTHLDSLIIDEADLVLSYGHSSDLQHLLNNSGYLPKIYQSFLMSATMSEDVDTLKGMLTLRDPIFLMLDDDEDDEDEGTGEAGKTQTGSGTSKLTQYFIRTPTDTEKFLILYISLKLSLIKGKTLIFVNGDVDRSYRIKLFLEQFGIRSCVLNKELPGNSRYHTVQEFNKGVYDYIIATDEGGDMEDDDDEGEEEGSGEEAEEEEEEIEEYTTTQRVDPSSSPTSTAQTEAKKRKRTTTESGPSSKRVKSSSATTTTSPDPSSNSTSKSKLSSKEKQKQKEYSVTRGVDFIDVSCVINFDVPTSSRSYTHRVGRTARAGRTGVAISFVGLKEEEGGGEVEHDKAKAKPKAGTEVGTGAQMIKPFNKEEEGRAEESKVWRRILRDQERKHNNRGRGNGSPPIKEYKFDKKQIDAFRYRMEDALRSVTRARVREARVKELKMEILNSERLKAHFEDNPLDLEYLRHDKPLHPSRIQPHMKYVPKYLMPKIGGGAAGATGSAPLAPDTEEETGRAGAGADGKGFIPFRKQNHNRGRGGRGRGGRGGGGRGGRGRSASGGKKKSDPLKKFGR</sequence>
<dbReference type="SMART" id="SM00487">
    <property type="entry name" value="DEXDc"/>
    <property type="match status" value="1"/>
</dbReference>
<gene>
    <name evidence="12" type="ORF">D9757_009997</name>
</gene>